<sequence length="105" mass="11378">MQRLFARFVKVWRSNESARACTYALVSFSAGLTVGGLLAQSNLKEQVLSPSPGPDIPDSASYFGFQSYDRNRVLAAFASVGLPEGDPVSVYKRFVVAISPHLGTH</sequence>
<comment type="caution">
    <text evidence="1">The sequence shown here is derived from an EMBL/GenBank/DDBJ whole genome shotgun (WGS) entry which is preliminary data.</text>
</comment>
<keyword evidence="2" id="KW-1185">Reference proteome</keyword>
<proteinExistence type="predicted"/>
<accession>A0A448X682</accession>
<name>A0A448X682_9PLAT</name>
<reference evidence="1" key="1">
    <citation type="submission" date="2018-11" db="EMBL/GenBank/DDBJ databases">
        <authorList>
            <consortium name="Pathogen Informatics"/>
        </authorList>
    </citation>
    <scope>NUCLEOTIDE SEQUENCE</scope>
</reference>
<evidence type="ECO:0000313" key="2">
    <source>
        <dbReference type="Proteomes" id="UP000784294"/>
    </source>
</evidence>
<protein>
    <submittedName>
        <fullName evidence="1">Uncharacterized protein</fullName>
    </submittedName>
</protein>
<evidence type="ECO:0000313" key="1">
    <source>
        <dbReference type="EMBL" id="VEL29175.1"/>
    </source>
</evidence>
<dbReference type="AlphaFoldDB" id="A0A448X682"/>
<dbReference type="OrthoDB" id="2140105at2759"/>
<dbReference type="EMBL" id="CAAALY010100949">
    <property type="protein sequence ID" value="VEL29175.1"/>
    <property type="molecule type" value="Genomic_DNA"/>
</dbReference>
<dbReference type="Proteomes" id="UP000784294">
    <property type="component" value="Unassembled WGS sequence"/>
</dbReference>
<gene>
    <name evidence="1" type="ORF">PXEA_LOCUS22615</name>
</gene>
<organism evidence="1 2">
    <name type="scientific">Protopolystoma xenopodis</name>
    <dbReference type="NCBI Taxonomy" id="117903"/>
    <lineage>
        <taxon>Eukaryota</taxon>
        <taxon>Metazoa</taxon>
        <taxon>Spiralia</taxon>
        <taxon>Lophotrochozoa</taxon>
        <taxon>Platyhelminthes</taxon>
        <taxon>Monogenea</taxon>
        <taxon>Polyopisthocotylea</taxon>
        <taxon>Polystomatidea</taxon>
        <taxon>Polystomatidae</taxon>
        <taxon>Protopolystoma</taxon>
    </lineage>
</organism>